<gene>
    <name evidence="8" type="ORF">EKO24_018910</name>
</gene>
<dbReference type="Pfam" id="PF00990">
    <property type="entry name" value="GGDEF"/>
    <property type="match status" value="1"/>
</dbReference>
<keyword evidence="3" id="KW-0408">Iron</keyword>
<dbReference type="NCBIfam" id="TIGR02481">
    <property type="entry name" value="hemeryth_dom"/>
    <property type="match status" value="1"/>
</dbReference>
<dbReference type="PANTHER" id="PTHR44757">
    <property type="entry name" value="DIGUANYLATE CYCLASE DGCP"/>
    <property type="match status" value="1"/>
</dbReference>
<feature type="domain" description="PAC" evidence="5">
    <location>
        <begin position="396"/>
        <end position="451"/>
    </location>
</feature>
<dbReference type="EMBL" id="RYFG02000117">
    <property type="protein sequence ID" value="TRW90686.1"/>
    <property type="molecule type" value="Genomic_DNA"/>
</dbReference>
<dbReference type="Gene3D" id="3.30.450.20">
    <property type="entry name" value="PAS domain"/>
    <property type="match status" value="2"/>
</dbReference>
<dbReference type="SUPFAM" id="SSF55785">
    <property type="entry name" value="PYP-like sensor domain (PAS domain)"/>
    <property type="match status" value="2"/>
</dbReference>
<feature type="domain" description="PAS" evidence="4">
    <location>
        <begin position="321"/>
        <end position="369"/>
    </location>
</feature>
<dbReference type="SUPFAM" id="SSF47188">
    <property type="entry name" value="Hemerythrin-like"/>
    <property type="match status" value="1"/>
</dbReference>
<keyword evidence="9" id="KW-1185">Reference proteome</keyword>
<comment type="caution">
    <text evidence="8">The sequence shown here is derived from an EMBL/GenBank/DDBJ whole genome shotgun (WGS) entry which is preliminary data.</text>
</comment>
<dbReference type="Pfam" id="PF08447">
    <property type="entry name" value="PAS_3"/>
    <property type="match status" value="1"/>
</dbReference>
<name>A0ABY3C790_9GAMM</name>
<evidence type="ECO:0000256" key="1">
    <source>
        <dbReference type="ARBA" id="ARBA00010587"/>
    </source>
</evidence>
<dbReference type="Pfam" id="PF01814">
    <property type="entry name" value="Hemerythrin"/>
    <property type="match status" value="1"/>
</dbReference>
<dbReference type="PANTHER" id="PTHR44757:SF2">
    <property type="entry name" value="BIOFILM ARCHITECTURE MAINTENANCE PROTEIN MBAA"/>
    <property type="match status" value="1"/>
</dbReference>
<dbReference type="SMART" id="SM00052">
    <property type="entry name" value="EAL"/>
    <property type="match status" value="1"/>
</dbReference>
<dbReference type="InterPro" id="IPR000014">
    <property type="entry name" value="PAS"/>
</dbReference>
<dbReference type="SMART" id="SM00267">
    <property type="entry name" value="GGDEF"/>
    <property type="match status" value="1"/>
</dbReference>
<dbReference type="CDD" id="cd12107">
    <property type="entry name" value="Hemerythrin"/>
    <property type="match status" value="1"/>
</dbReference>
<evidence type="ECO:0000259" key="5">
    <source>
        <dbReference type="PROSITE" id="PS50113"/>
    </source>
</evidence>
<dbReference type="CDD" id="cd01948">
    <property type="entry name" value="EAL"/>
    <property type="match status" value="1"/>
</dbReference>
<comment type="similarity">
    <text evidence="1">Belongs to the hemerythrin family.</text>
</comment>
<keyword evidence="2" id="KW-0479">Metal-binding</keyword>
<dbReference type="InterPro" id="IPR052155">
    <property type="entry name" value="Biofilm_reg_signaling"/>
</dbReference>
<dbReference type="Gene3D" id="3.20.20.450">
    <property type="entry name" value="EAL domain"/>
    <property type="match status" value="1"/>
</dbReference>
<dbReference type="InterPro" id="IPR043128">
    <property type="entry name" value="Rev_trsase/Diguanyl_cyclase"/>
</dbReference>
<dbReference type="InterPro" id="IPR013655">
    <property type="entry name" value="PAS_fold_3"/>
</dbReference>
<dbReference type="NCBIfam" id="TIGR00254">
    <property type="entry name" value="GGDEF"/>
    <property type="match status" value="1"/>
</dbReference>
<dbReference type="InterPro" id="IPR035938">
    <property type="entry name" value="Hemerythrin-like_sf"/>
</dbReference>
<dbReference type="CDD" id="cd01949">
    <property type="entry name" value="GGDEF"/>
    <property type="match status" value="1"/>
</dbReference>
<evidence type="ECO:0000259" key="7">
    <source>
        <dbReference type="PROSITE" id="PS50887"/>
    </source>
</evidence>
<evidence type="ECO:0000313" key="8">
    <source>
        <dbReference type="EMBL" id="TRW90686.1"/>
    </source>
</evidence>
<dbReference type="PROSITE" id="PS50113">
    <property type="entry name" value="PAC"/>
    <property type="match status" value="1"/>
</dbReference>
<dbReference type="PROSITE" id="PS50112">
    <property type="entry name" value="PAS"/>
    <property type="match status" value="1"/>
</dbReference>
<dbReference type="Proteomes" id="UP000733744">
    <property type="component" value="Unassembled WGS sequence"/>
</dbReference>
<dbReference type="RefSeq" id="WP_127029611.1">
    <property type="nucleotide sequence ID" value="NZ_RYFG02000117.1"/>
</dbReference>
<evidence type="ECO:0000259" key="4">
    <source>
        <dbReference type="PROSITE" id="PS50112"/>
    </source>
</evidence>
<dbReference type="PROSITE" id="PS50887">
    <property type="entry name" value="GGDEF"/>
    <property type="match status" value="1"/>
</dbReference>
<proteinExistence type="inferred from homology"/>
<dbReference type="Pfam" id="PF00563">
    <property type="entry name" value="EAL"/>
    <property type="match status" value="1"/>
</dbReference>
<dbReference type="InterPro" id="IPR029787">
    <property type="entry name" value="Nucleotide_cyclase"/>
</dbReference>
<feature type="domain" description="EAL" evidence="6">
    <location>
        <begin position="626"/>
        <end position="880"/>
    </location>
</feature>
<reference evidence="8 9" key="1">
    <citation type="journal article" date="2019" name="Antonie Van Leeuwenhoek">
        <title>Description of 'Ca. Methylobacter oryzae' KRF1, a novel species from the environmentally important Methylobacter clade 2.</title>
        <authorList>
            <person name="Khatri K."/>
            <person name="Mohite J.A."/>
            <person name="Pandit P.S."/>
            <person name="Bahulikar R."/>
            <person name="Rahalkar M.C."/>
        </authorList>
    </citation>
    <scope>NUCLEOTIDE SEQUENCE [LARGE SCALE GENOMIC DNA]</scope>
    <source>
        <strain evidence="8 9">KRF1</strain>
    </source>
</reference>
<evidence type="ECO:0000313" key="9">
    <source>
        <dbReference type="Proteomes" id="UP000733744"/>
    </source>
</evidence>
<dbReference type="InterPro" id="IPR000160">
    <property type="entry name" value="GGDEF_dom"/>
</dbReference>
<dbReference type="InterPro" id="IPR000700">
    <property type="entry name" value="PAS-assoc_C"/>
</dbReference>
<dbReference type="InterPro" id="IPR012827">
    <property type="entry name" value="Hemerythrin_metal-bd"/>
</dbReference>
<dbReference type="NCBIfam" id="TIGR00229">
    <property type="entry name" value="sensory_box"/>
    <property type="match status" value="1"/>
</dbReference>
<sequence>MDSVEVFPWNKNFEVGVPLIDEQHQRLVELLNALASHLANQSDMPTLTNFFNDLVEYTIYHFQAEETIWHTVFSEDAWEASHIDDHSRFLTKVNMMMEAQSIRSSDQTIEEVLGFLTQWLAFHILDTDMRMAKVVLAVQSGVPLMQAKEQADQEMSGGMRVLIETMISMYDALSSRTIQLAKEVIERQKAEQISQEAFERLQKISSQVPGMVFQFQLFPDGRFRIPYANEAIHAIYRVSPEDVSEDASKIFSALHPDDLENFKASFRVSAQDLTPWCQEFRLQFDDAPLCWLFGNALPQRQTDGSVLWHGFITDITQQKQDEVDLRIAATAFELQNAMLITDADKVILKVNQAFTRITGYSAEEAIGKTPHMLSSGRHDKAFFAAMWDSINRTDAWQGEIWNRRKNGQLYPEWLIITAVREPYDMSRKINNYVASFSDISSRKAAEEEIKQLAFYDPLTQLPNRRLLQERLKHSIEMDRREGKRLALLMLDLDRFKAVNDSLGHLAGDDLLQQVAARISSRLRDVDMVARLGGDEFIVLMENIAHPEDPARLAEEIISILNKPFQLNQNNDVQIGVSIGISLHPEHGSDYDELLSCADAALYQAKDQGRGCYAYFSEDLTLASRKRIALESRLRHAIEQHELRVFYQPQVDILSGRIVGAEALVRWQDPQEGLIPPSRFIPIAEETGLILEIGEWVMRETCRQGRRWLDQGLPPLTLAVNVSPHQFRRGDISALVATVLNETGFPAECLELEMTESGLMENLDNVIELLNKLRGQGIRLAIDDFGTGFSSLAYLKHFPLDVLKIDKSFIDDIPHIKDDMEIAATIIAMGHILGFKVLAEGVETPEQLEFLLEKGCDIYQGYLKNPPLSADAFANILINQMLNNNYQKPTTAFNHQVVKLAV</sequence>
<accession>A0ABY3C790</accession>
<evidence type="ECO:0000259" key="6">
    <source>
        <dbReference type="PROSITE" id="PS50883"/>
    </source>
</evidence>
<feature type="domain" description="GGDEF" evidence="7">
    <location>
        <begin position="483"/>
        <end position="617"/>
    </location>
</feature>
<dbReference type="SMART" id="SM00086">
    <property type="entry name" value="PAC"/>
    <property type="match status" value="2"/>
</dbReference>
<dbReference type="CDD" id="cd00130">
    <property type="entry name" value="PAS"/>
    <property type="match status" value="2"/>
</dbReference>
<dbReference type="SUPFAM" id="SSF141868">
    <property type="entry name" value="EAL domain-like"/>
    <property type="match status" value="1"/>
</dbReference>
<dbReference type="InterPro" id="IPR035919">
    <property type="entry name" value="EAL_sf"/>
</dbReference>
<dbReference type="PROSITE" id="PS50883">
    <property type="entry name" value="EAL"/>
    <property type="match status" value="1"/>
</dbReference>
<dbReference type="Gene3D" id="1.20.120.50">
    <property type="entry name" value="Hemerythrin-like"/>
    <property type="match status" value="1"/>
</dbReference>
<dbReference type="InterPro" id="IPR012312">
    <property type="entry name" value="Hemerythrin-like"/>
</dbReference>
<evidence type="ECO:0000256" key="2">
    <source>
        <dbReference type="ARBA" id="ARBA00022723"/>
    </source>
</evidence>
<dbReference type="Gene3D" id="3.30.70.270">
    <property type="match status" value="1"/>
</dbReference>
<dbReference type="SMART" id="SM00091">
    <property type="entry name" value="PAS"/>
    <property type="match status" value="2"/>
</dbReference>
<dbReference type="InterPro" id="IPR001610">
    <property type="entry name" value="PAC"/>
</dbReference>
<dbReference type="SUPFAM" id="SSF55073">
    <property type="entry name" value="Nucleotide cyclase"/>
    <property type="match status" value="1"/>
</dbReference>
<dbReference type="InterPro" id="IPR001633">
    <property type="entry name" value="EAL_dom"/>
</dbReference>
<dbReference type="Pfam" id="PF13426">
    <property type="entry name" value="PAS_9"/>
    <property type="match status" value="1"/>
</dbReference>
<organism evidence="8 9">
    <name type="scientific">Candidatus Methylobacter oryzae</name>
    <dbReference type="NCBI Taxonomy" id="2497749"/>
    <lineage>
        <taxon>Bacteria</taxon>
        <taxon>Pseudomonadati</taxon>
        <taxon>Pseudomonadota</taxon>
        <taxon>Gammaproteobacteria</taxon>
        <taxon>Methylococcales</taxon>
        <taxon>Methylococcaceae</taxon>
        <taxon>Methylobacter</taxon>
    </lineage>
</organism>
<protein>
    <submittedName>
        <fullName evidence="8">EAL domain-containing protein</fullName>
    </submittedName>
</protein>
<dbReference type="InterPro" id="IPR035965">
    <property type="entry name" value="PAS-like_dom_sf"/>
</dbReference>
<evidence type="ECO:0000256" key="3">
    <source>
        <dbReference type="ARBA" id="ARBA00023004"/>
    </source>
</evidence>